<organism evidence="1 2">
    <name type="scientific">Puccinia coronata f. sp. avenae</name>
    <dbReference type="NCBI Taxonomy" id="200324"/>
    <lineage>
        <taxon>Eukaryota</taxon>
        <taxon>Fungi</taxon>
        <taxon>Dikarya</taxon>
        <taxon>Basidiomycota</taxon>
        <taxon>Pucciniomycotina</taxon>
        <taxon>Pucciniomycetes</taxon>
        <taxon>Pucciniales</taxon>
        <taxon>Pucciniaceae</taxon>
        <taxon>Puccinia</taxon>
    </lineage>
</organism>
<protein>
    <submittedName>
        <fullName evidence="1">Uncharacterized protein</fullName>
    </submittedName>
</protein>
<comment type="caution">
    <text evidence="1">The sequence shown here is derived from an EMBL/GenBank/DDBJ whole genome shotgun (WGS) entry which is preliminary data.</text>
</comment>
<proteinExistence type="predicted"/>
<dbReference type="Proteomes" id="UP000235392">
    <property type="component" value="Unassembled WGS sequence"/>
</dbReference>
<evidence type="ECO:0000313" key="2">
    <source>
        <dbReference type="Proteomes" id="UP000235392"/>
    </source>
</evidence>
<dbReference type="EMBL" id="PGCI01001364">
    <property type="protein sequence ID" value="PLW05291.1"/>
    <property type="molecule type" value="Genomic_DNA"/>
</dbReference>
<accession>A0A2N5RWB4</accession>
<reference evidence="1 2" key="1">
    <citation type="submission" date="2017-11" db="EMBL/GenBank/DDBJ databases">
        <title>De novo assembly and phasing of dikaryotic genomes from two isolates of Puccinia coronata f. sp. avenae, the causal agent of oat crown rust.</title>
        <authorList>
            <person name="Miller M.E."/>
            <person name="Zhang Y."/>
            <person name="Omidvar V."/>
            <person name="Sperschneider J."/>
            <person name="Schwessinger B."/>
            <person name="Raley C."/>
            <person name="Palmer J.M."/>
            <person name="Garnica D."/>
            <person name="Upadhyaya N."/>
            <person name="Rathjen J."/>
            <person name="Taylor J.M."/>
            <person name="Park R.F."/>
            <person name="Dodds P.N."/>
            <person name="Hirsch C.D."/>
            <person name="Kianian S.F."/>
            <person name="Figueroa M."/>
        </authorList>
    </citation>
    <scope>NUCLEOTIDE SEQUENCE [LARGE SCALE GENOMIC DNA]</scope>
    <source>
        <strain evidence="1">12SD80</strain>
    </source>
</reference>
<name>A0A2N5RWB4_9BASI</name>
<evidence type="ECO:0000313" key="1">
    <source>
        <dbReference type="EMBL" id="PLW05291.1"/>
    </source>
</evidence>
<sequence>MVFQSIGERNSNVGLERWRNCGIFKSVCSRNVQLGLLRWQNGRGCQTFWELTEAKRSAPVVNLYTS</sequence>
<gene>
    <name evidence="1" type="ORF">PCASD_25366</name>
</gene>
<dbReference type="AlphaFoldDB" id="A0A2N5RWB4"/>